<dbReference type="SUPFAM" id="SSF82866">
    <property type="entry name" value="Multidrug efflux transporter AcrB transmembrane domain"/>
    <property type="match status" value="1"/>
</dbReference>
<keyword evidence="10" id="KW-0325">Glycoprotein</keyword>
<dbReference type="PRINTS" id="PR00071">
    <property type="entry name" value="HMGCOARDTASE"/>
</dbReference>
<feature type="transmembrane region" description="Helical" evidence="12">
    <location>
        <begin position="20"/>
        <end position="38"/>
    </location>
</feature>
<dbReference type="GO" id="GO:0008299">
    <property type="term" value="P:isoprenoid biosynthetic process"/>
    <property type="evidence" value="ECO:0007669"/>
    <property type="project" value="InterPro"/>
</dbReference>
<dbReference type="FunFam" id="1.10.3270.10:FF:000001">
    <property type="entry name" value="3-hydroxy-3-methylglutaryl coenzyme A reductase"/>
    <property type="match status" value="1"/>
</dbReference>
<dbReference type="EC" id="1.1.1.34" evidence="12"/>
<evidence type="ECO:0000256" key="12">
    <source>
        <dbReference type="RuleBase" id="RU361219"/>
    </source>
</evidence>
<feature type="transmembrane region" description="Helical" evidence="12">
    <location>
        <begin position="89"/>
        <end position="114"/>
    </location>
</feature>
<feature type="region of interest" description="Disordered" evidence="13">
    <location>
        <begin position="902"/>
        <end position="928"/>
    </location>
</feature>
<dbReference type="InterPro" id="IPR004816">
    <property type="entry name" value="HMG_CoA_Rdtase_metazoan"/>
</dbReference>
<evidence type="ECO:0000256" key="11">
    <source>
        <dbReference type="ARBA" id="ARBA00049909"/>
    </source>
</evidence>
<evidence type="ECO:0000256" key="5">
    <source>
        <dbReference type="ARBA" id="ARBA00022824"/>
    </source>
</evidence>
<dbReference type="InterPro" id="IPR053958">
    <property type="entry name" value="HMGCR/SNAP/NPC1-like_SSD"/>
</dbReference>
<comment type="subcellular location">
    <subcellularLocation>
        <location evidence="1 12">Endoplasmic reticulum membrane</location>
        <topology evidence="1 12">Multi-pass membrane protein</topology>
    </subcellularLocation>
</comment>
<evidence type="ECO:0000256" key="10">
    <source>
        <dbReference type="ARBA" id="ARBA00023180"/>
    </source>
</evidence>
<evidence type="ECO:0000313" key="15">
    <source>
        <dbReference type="EMBL" id="CEK89231.1"/>
    </source>
</evidence>
<dbReference type="InterPro" id="IPR000731">
    <property type="entry name" value="SSD"/>
</dbReference>
<gene>
    <name evidence="16" type="primary">ORF169688</name>
    <name evidence="15" type="synonym">ORF169681</name>
</gene>
<reference evidence="16" key="1">
    <citation type="submission" date="2014-12" db="EMBL/GenBank/DDBJ databases">
        <title>Insight into the proteome of Arion vulgaris.</title>
        <authorList>
            <person name="Aradska J."/>
            <person name="Bulat T."/>
            <person name="Smidak R."/>
            <person name="Sarate P."/>
            <person name="Gangsoo J."/>
            <person name="Sialana F."/>
            <person name="Bilban M."/>
            <person name="Lubec G."/>
        </authorList>
    </citation>
    <scope>NUCLEOTIDE SEQUENCE</scope>
    <source>
        <tissue evidence="16">Skin</tissue>
    </source>
</reference>
<evidence type="ECO:0000256" key="4">
    <source>
        <dbReference type="ARBA" id="ARBA00022692"/>
    </source>
</evidence>
<dbReference type="InterPro" id="IPR023076">
    <property type="entry name" value="HMG_CoA_Rdtase_CS"/>
</dbReference>
<comment type="catalytic activity">
    <reaction evidence="11">
        <text>(R)-mevalonate + 2 NADP(+) + CoA = (3S)-3-hydroxy-3-methylglutaryl-CoA + 2 NADPH + 2 H(+)</text>
        <dbReference type="Rhea" id="RHEA:15989"/>
        <dbReference type="ChEBI" id="CHEBI:15378"/>
        <dbReference type="ChEBI" id="CHEBI:36464"/>
        <dbReference type="ChEBI" id="CHEBI:43074"/>
        <dbReference type="ChEBI" id="CHEBI:57287"/>
        <dbReference type="ChEBI" id="CHEBI:57783"/>
        <dbReference type="ChEBI" id="CHEBI:58349"/>
        <dbReference type="EC" id="1.1.1.34"/>
    </reaction>
    <physiologicalReaction direction="right-to-left" evidence="11">
        <dbReference type="Rhea" id="RHEA:15991"/>
    </physiologicalReaction>
</comment>
<evidence type="ECO:0000256" key="9">
    <source>
        <dbReference type="ARBA" id="ARBA00023136"/>
    </source>
</evidence>
<evidence type="ECO:0000256" key="6">
    <source>
        <dbReference type="ARBA" id="ARBA00022857"/>
    </source>
</evidence>
<evidence type="ECO:0000256" key="7">
    <source>
        <dbReference type="ARBA" id="ARBA00022989"/>
    </source>
</evidence>
<feature type="compositionally biased region" description="Polar residues" evidence="13">
    <location>
        <begin position="438"/>
        <end position="448"/>
    </location>
</feature>
<protein>
    <recommendedName>
        <fullName evidence="12">3-hydroxy-3-methylglutaryl coenzyme A reductase</fullName>
        <shortName evidence="12">HMG-CoA reductase</shortName>
        <ecNumber evidence="12">1.1.1.34</ecNumber>
    </recommendedName>
</protein>
<dbReference type="SUPFAM" id="SSF55035">
    <property type="entry name" value="NAD-binding domain of HMG-CoA reductase"/>
    <property type="match status" value="1"/>
</dbReference>
<dbReference type="GO" id="GO:0005778">
    <property type="term" value="C:peroxisomal membrane"/>
    <property type="evidence" value="ECO:0007669"/>
    <property type="project" value="TreeGrafter"/>
</dbReference>
<dbReference type="EMBL" id="HACG01042366">
    <property type="protein sequence ID" value="CEK89231.1"/>
    <property type="molecule type" value="Transcribed_RNA"/>
</dbReference>
<dbReference type="InterPro" id="IPR009029">
    <property type="entry name" value="HMG_CoA_Rdtase_sub-bd_dom_sf"/>
</dbReference>
<dbReference type="InterPro" id="IPR004554">
    <property type="entry name" value="HMG_CoA_Rdtase_eu_arc"/>
</dbReference>
<feature type="transmembrane region" description="Helical" evidence="12">
    <location>
        <begin position="201"/>
        <end position="219"/>
    </location>
</feature>
<evidence type="ECO:0000256" key="1">
    <source>
        <dbReference type="ARBA" id="ARBA00004477"/>
    </source>
</evidence>
<dbReference type="Pfam" id="PF12349">
    <property type="entry name" value="Sterol-sensing"/>
    <property type="match status" value="1"/>
</dbReference>
<evidence type="ECO:0000256" key="3">
    <source>
        <dbReference type="ARBA" id="ARBA00007661"/>
    </source>
</evidence>
<proteinExistence type="inferred from homology"/>
<dbReference type="GO" id="GO:0005789">
    <property type="term" value="C:endoplasmic reticulum membrane"/>
    <property type="evidence" value="ECO:0007669"/>
    <property type="project" value="UniProtKB-SubCell"/>
</dbReference>
<dbReference type="Gene3D" id="3.90.770.10">
    <property type="entry name" value="3-hydroxy-3-methylglutaryl-coenzyme A Reductase, Chain A, domain 2"/>
    <property type="match status" value="1"/>
</dbReference>
<feature type="region of interest" description="Disordered" evidence="13">
    <location>
        <begin position="413"/>
        <end position="452"/>
    </location>
</feature>
<dbReference type="NCBIfam" id="TIGR00533">
    <property type="entry name" value="HMG_CoA_R_NADP"/>
    <property type="match status" value="1"/>
</dbReference>
<name>A0A0B7B8J6_9EUPU</name>
<dbReference type="FunFam" id="3.30.70.420:FF:000001">
    <property type="entry name" value="3-hydroxy-3-methylglutaryl coenzyme A reductase"/>
    <property type="match status" value="1"/>
</dbReference>
<dbReference type="FunFam" id="3.90.770.10:FF:000002">
    <property type="entry name" value="3-hydroxy-3-methylglutaryl coenzyme A reductase"/>
    <property type="match status" value="1"/>
</dbReference>
<keyword evidence="6 12" id="KW-0521">NADP</keyword>
<evidence type="ECO:0000256" key="2">
    <source>
        <dbReference type="ARBA" id="ARBA00005084"/>
    </source>
</evidence>
<evidence type="ECO:0000259" key="14">
    <source>
        <dbReference type="PROSITE" id="PS50156"/>
    </source>
</evidence>
<keyword evidence="4 12" id="KW-0812">Transmembrane</keyword>
<dbReference type="Gene3D" id="3.30.70.420">
    <property type="entry name" value="Hydroxymethylglutaryl-CoA reductase, class I/II, NAD/NADP-binding domain"/>
    <property type="match status" value="1"/>
</dbReference>
<dbReference type="GO" id="GO:0016126">
    <property type="term" value="P:sterol biosynthetic process"/>
    <property type="evidence" value="ECO:0007669"/>
    <property type="project" value="TreeGrafter"/>
</dbReference>
<dbReference type="InterPro" id="IPR023282">
    <property type="entry name" value="HMG_CoA_Rdtase_N"/>
</dbReference>
<accession>A0A0B7B8J6</accession>
<dbReference type="PROSITE" id="PS00318">
    <property type="entry name" value="HMG_COA_REDUCTASE_2"/>
    <property type="match status" value="1"/>
</dbReference>
<sequence length="928" mass="100901">MLSHLFNAHGQLCASHPWEVLIGTITITISLMSMSLWATHNKVCGWNYVCANEEEMKSSDLIILSLTRCLAIMYIYLQFRNLRKLGSKYLLGLAGVFTIFSSFIFSIAIANMIGFDLNGLNEALPFFLLLVDLSKASALARFTLTAASQDELQKNIGRGMAIVGPAITLDALVETLAIGVGTLSGVKQLETMCCFGCLSVVANYLAFMTFYPACLSLILEVSRDRNHGKPLQQLQHLAKILQKEEEAKTPNPLTQRVKIIMSVGLVLVHTHSRFVADVAVPPGTSLARVSLFQHLEDQHIQPRLPLWQFYVSRFLTSNLDYGLAIILALTLAVKYVFFDDRVDQEVQKLLKAQTVQDNNNIKANAGQNGVPKFISNMPLQELKVCYIETADIDKRAEIIKQQKPTFILGAHDVDDSSSEEETKEENGVSCCHKETQTDSDIGSNGQQKESNHLSDFHHDHTVCATPPRPIDECLAVMNSDIGAKALTDEEIKILVKCKHIPAYKLENILDNYTRGVAIRRMMLSEELPSKTALDSLPFMNYEYKYVDGACCENVIGYMPVPVGVAGPLLLDGVCYHIPMATTEGCLVASTNRGCRALEQSGGVTSSVTNDGMTRGPVVRFPTAAKASNVKQWLENPDNFDLIKECFDATSRFARLKKVHVGQAGRSLYIRFVSTTGDAMGMNMLSKGSEKSLNMLMDIFPDMEIISLSGNYCTDKKPAAINWIEGRGKSVVCEAVVKSHVVKNILKTTVPALVELNISKNLVGSAMAGSIGGFNAHASNIVTALYIAAGQDPAQNIASSNCLMLMEATGPLNDDLHISCTMPSIEVGTVGGGTVLPPQAACLEMLGVKGSNNENPGENARRFARIVCGTVLAGELSLMSALAAGHLVKSHLKHNRSTINMAPTNVSPVQPPSLKHAATSPGMCISQAS</sequence>
<keyword evidence="9 12" id="KW-0472">Membrane</keyword>
<dbReference type="CDD" id="cd00643">
    <property type="entry name" value="HMG-CoA_reductase_classI"/>
    <property type="match status" value="1"/>
</dbReference>
<dbReference type="InterPro" id="IPR002202">
    <property type="entry name" value="HMG_CoA_Rdtase"/>
</dbReference>
<organism evidence="16">
    <name type="scientific">Arion vulgaris</name>
    <dbReference type="NCBI Taxonomy" id="1028688"/>
    <lineage>
        <taxon>Eukaryota</taxon>
        <taxon>Metazoa</taxon>
        <taxon>Spiralia</taxon>
        <taxon>Lophotrochozoa</taxon>
        <taxon>Mollusca</taxon>
        <taxon>Gastropoda</taxon>
        <taxon>Heterobranchia</taxon>
        <taxon>Euthyneura</taxon>
        <taxon>Panpulmonata</taxon>
        <taxon>Eupulmonata</taxon>
        <taxon>Stylommatophora</taxon>
        <taxon>Helicina</taxon>
        <taxon>Arionoidea</taxon>
        <taxon>Arionidae</taxon>
        <taxon>Arion</taxon>
    </lineage>
</organism>
<dbReference type="AlphaFoldDB" id="A0A0B7B8J6"/>
<dbReference type="PANTHER" id="PTHR10572:SF24">
    <property type="entry name" value="3-HYDROXY-3-METHYLGLUTARYL-COENZYME A REDUCTASE"/>
    <property type="match status" value="1"/>
</dbReference>
<dbReference type="PROSITE" id="PS00066">
    <property type="entry name" value="HMG_COA_REDUCTASE_1"/>
    <property type="match status" value="1"/>
</dbReference>
<dbReference type="PROSITE" id="PS01192">
    <property type="entry name" value="HMG_COA_REDUCTASE_3"/>
    <property type="match status" value="1"/>
</dbReference>
<keyword evidence="8 12" id="KW-0560">Oxidoreductase</keyword>
<comment type="similarity">
    <text evidence="3 12">Belongs to the HMG-CoA reductase family.</text>
</comment>
<dbReference type="InterPro" id="IPR023074">
    <property type="entry name" value="HMG_CoA_Rdtase_cat_sf"/>
</dbReference>
<dbReference type="UniPathway" id="UPA00058">
    <property type="reaction ID" value="UER00103"/>
</dbReference>
<dbReference type="GO" id="GO:0050661">
    <property type="term" value="F:NADP binding"/>
    <property type="evidence" value="ECO:0007669"/>
    <property type="project" value="InterPro"/>
</dbReference>
<dbReference type="SUPFAM" id="SSF56542">
    <property type="entry name" value="Substrate-binding domain of HMG-CoA reductase"/>
    <property type="match status" value="1"/>
</dbReference>
<evidence type="ECO:0000313" key="16">
    <source>
        <dbReference type="EMBL" id="CEK89232.1"/>
    </source>
</evidence>
<evidence type="ECO:0000256" key="13">
    <source>
        <dbReference type="SAM" id="MobiDB-lite"/>
    </source>
</evidence>
<keyword evidence="5 12" id="KW-0256">Endoplasmic reticulum</keyword>
<dbReference type="GO" id="GO:0015936">
    <property type="term" value="P:coenzyme A metabolic process"/>
    <property type="evidence" value="ECO:0007669"/>
    <property type="project" value="InterPro"/>
</dbReference>
<feature type="transmembrane region" description="Helical" evidence="12">
    <location>
        <begin position="159"/>
        <end position="181"/>
    </location>
</feature>
<evidence type="ECO:0000256" key="8">
    <source>
        <dbReference type="ARBA" id="ARBA00023002"/>
    </source>
</evidence>
<dbReference type="GO" id="GO:0004420">
    <property type="term" value="F:hydroxymethylglutaryl-CoA reductase (NADPH) activity"/>
    <property type="evidence" value="ECO:0007669"/>
    <property type="project" value="UniProtKB-EC"/>
</dbReference>
<dbReference type="InterPro" id="IPR009023">
    <property type="entry name" value="HMG_CoA_Rdtase_NAD(P)-bd_sf"/>
</dbReference>
<dbReference type="Pfam" id="PF00368">
    <property type="entry name" value="HMG-CoA_red"/>
    <property type="match status" value="1"/>
</dbReference>
<dbReference type="PANTHER" id="PTHR10572">
    <property type="entry name" value="3-HYDROXY-3-METHYLGLUTARYL-COENZYME A REDUCTASE"/>
    <property type="match status" value="1"/>
</dbReference>
<dbReference type="PROSITE" id="PS50156">
    <property type="entry name" value="SSD"/>
    <property type="match status" value="1"/>
</dbReference>
<dbReference type="PROSITE" id="PS50065">
    <property type="entry name" value="HMG_COA_REDUCTASE_4"/>
    <property type="match status" value="1"/>
</dbReference>
<dbReference type="NCBIfam" id="TIGR00920">
    <property type="entry name" value="2A060605"/>
    <property type="match status" value="1"/>
</dbReference>
<dbReference type="EMBL" id="HACG01042367">
    <property type="protein sequence ID" value="CEK89232.1"/>
    <property type="molecule type" value="Transcribed_RNA"/>
</dbReference>
<dbReference type="Gene3D" id="1.10.3270.10">
    <property type="entry name" value="HMGR, N-terminal domain"/>
    <property type="match status" value="1"/>
</dbReference>
<keyword evidence="7 12" id="KW-1133">Transmembrane helix</keyword>
<comment type="pathway">
    <text evidence="2 12">Metabolic intermediate biosynthesis; (R)-mevalonate biosynthesis; (R)-mevalonate from acetyl-CoA: step 3/3.</text>
</comment>
<feature type="domain" description="SSD" evidence="14">
    <location>
        <begin position="60"/>
        <end position="217"/>
    </location>
</feature>